<evidence type="ECO:0008006" key="3">
    <source>
        <dbReference type="Google" id="ProtNLM"/>
    </source>
</evidence>
<evidence type="ECO:0000313" key="2">
    <source>
        <dbReference type="Proteomes" id="UP000054172"/>
    </source>
</evidence>
<dbReference type="STRING" id="1702214.AL399_05420"/>
<protein>
    <recommendedName>
        <fullName evidence="3">Cell division protein ZapA</fullName>
    </recommendedName>
</protein>
<comment type="caution">
    <text evidence="1">The sequence shown here is derived from an EMBL/GenBank/DDBJ whole genome shotgun (WGS) entry which is preliminary data.</text>
</comment>
<gene>
    <name evidence="1" type="ORF">AL399_05420</name>
</gene>
<dbReference type="EMBL" id="LIIK01000022">
    <property type="protein sequence ID" value="KQM08776.1"/>
    <property type="molecule type" value="Genomic_DNA"/>
</dbReference>
<dbReference type="Proteomes" id="UP000054172">
    <property type="component" value="Unassembled WGS sequence"/>
</dbReference>
<accession>A0A0Q4B6F0</accession>
<reference evidence="1" key="1">
    <citation type="submission" date="2015-08" db="EMBL/GenBank/DDBJ databases">
        <title>Candidatus Bacteriodes Periocalifornicus.</title>
        <authorList>
            <person name="McLean J.S."/>
            <person name="Kelley S."/>
        </authorList>
    </citation>
    <scope>NUCLEOTIDE SEQUENCE [LARGE SCALE GENOMIC DNA]</scope>
    <source>
        <strain evidence="1">12B</strain>
    </source>
</reference>
<proteinExistence type="predicted"/>
<sequence length="98" mass="10846">MVNDEELVPIELKVAGRLYVLSVPPDRIEIFREAERRVAASVAAKRENLELNTTEKVLAMVALEGAILQIVNGGMAEELEEVEGRIHQIVGKVNVLLK</sequence>
<name>A0A0Q4B6F0_9BACT</name>
<dbReference type="SUPFAM" id="SSF102829">
    <property type="entry name" value="Cell division protein ZapA-like"/>
    <property type="match status" value="1"/>
</dbReference>
<dbReference type="InterPro" id="IPR036192">
    <property type="entry name" value="Cell_div_ZapA-like_sf"/>
</dbReference>
<organism evidence="1 2">
    <name type="scientific">Candidatus [Bacteroides] periocalifornicus</name>
    <dbReference type="NCBI Taxonomy" id="1702214"/>
    <lineage>
        <taxon>Bacteria</taxon>
        <taxon>Pseudomonadati</taxon>
        <taxon>Bacteroidota</taxon>
    </lineage>
</organism>
<dbReference type="PATRIC" id="fig|1702214.3.peg.33"/>
<dbReference type="AlphaFoldDB" id="A0A0Q4B6F0"/>
<dbReference type="Pfam" id="PF05164">
    <property type="entry name" value="ZapA"/>
    <property type="match status" value="1"/>
</dbReference>
<keyword evidence="2" id="KW-1185">Reference proteome</keyword>
<evidence type="ECO:0000313" key="1">
    <source>
        <dbReference type="EMBL" id="KQM08776.1"/>
    </source>
</evidence>
<dbReference type="InterPro" id="IPR007838">
    <property type="entry name" value="Cell_div_ZapA-like"/>
</dbReference>